<dbReference type="PANTHER" id="PTHR33546">
    <property type="entry name" value="LARGE, MULTIFUNCTIONAL SECRETED PROTEIN-RELATED"/>
    <property type="match status" value="1"/>
</dbReference>
<dbReference type="AlphaFoldDB" id="A0A940YF67"/>
<evidence type="ECO:0000313" key="2">
    <source>
        <dbReference type="EMBL" id="MBQ0931422.1"/>
    </source>
</evidence>
<proteinExistence type="predicted"/>
<protein>
    <submittedName>
        <fullName evidence="2">PQQ-dependent sugar dehydrogenase</fullName>
    </submittedName>
</protein>
<evidence type="ECO:0000313" key="3">
    <source>
        <dbReference type="Proteomes" id="UP000676246"/>
    </source>
</evidence>
<dbReference type="PANTHER" id="PTHR33546:SF1">
    <property type="entry name" value="LARGE, MULTIFUNCTIONAL SECRETED PROTEIN"/>
    <property type="match status" value="1"/>
</dbReference>
<dbReference type="InterPro" id="IPR012938">
    <property type="entry name" value="Glc/Sorbosone_DH"/>
</dbReference>
<feature type="domain" description="Glucose/Sorbosone dehydrogenase" evidence="1">
    <location>
        <begin position="177"/>
        <end position="420"/>
    </location>
</feature>
<name>A0A940YF67_9BURK</name>
<dbReference type="Gene3D" id="2.120.10.30">
    <property type="entry name" value="TolB, C-terminal domain"/>
    <property type="match status" value="1"/>
</dbReference>
<dbReference type="InterPro" id="IPR011041">
    <property type="entry name" value="Quinoprot_gluc/sorb_DH_b-prop"/>
</dbReference>
<dbReference type="EMBL" id="JAGQDD010000008">
    <property type="protein sequence ID" value="MBQ0931422.1"/>
    <property type="molecule type" value="Genomic_DNA"/>
</dbReference>
<evidence type="ECO:0000259" key="1">
    <source>
        <dbReference type="Pfam" id="PF07995"/>
    </source>
</evidence>
<reference evidence="2 3" key="1">
    <citation type="submission" date="2021-04" db="EMBL/GenBank/DDBJ databases">
        <title>The genome sequence of Ideonella sp. 3Y2.</title>
        <authorList>
            <person name="Liu Y."/>
        </authorList>
    </citation>
    <scope>NUCLEOTIDE SEQUENCE [LARGE SCALE GENOMIC DNA]</scope>
    <source>
        <strain evidence="2 3">3Y2</strain>
    </source>
</reference>
<gene>
    <name evidence="2" type="ORF">KAK03_13090</name>
</gene>
<dbReference type="Pfam" id="PF07995">
    <property type="entry name" value="GSDH"/>
    <property type="match status" value="1"/>
</dbReference>
<dbReference type="Proteomes" id="UP000676246">
    <property type="component" value="Unassembled WGS sequence"/>
</dbReference>
<dbReference type="InterPro" id="IPR011042">
    <property type="entry name" value="6-blade_b-propeller_TolB-like"/>
</dbReference>
<accession>A0A940YF67</accession>
<sequence length="427" mass="45699">MPIARPTPPLLSAASVLSGLVTLVLALAGAPAAAQRVPAFDAAQPPVPQQDAKAQQLREQLRRVRLPAGFQIELYALVPGARHLAVSPAGDRVFVGTRRDTVWAVTDRDGDRQADEVRALAPGQGFVSPNGVCLTPAGDLVVAERNRVLRLVGASRAGTDASLELVTVVPQGTLVPPEEARPNHGDRTCRVSDDGWLYITLGQPYNVQPREKVALYERLGIGGLVRLRAADGSAREVLARGVRASVGMDLQPGTGTVWFTDNQTDHMGDDIPPGELNRITRPGGEHFGYPFIHGRNTPVAGTAVAPDLKDLPPPATWTPPQAEFPAHQAQLGMHFYRGRQFPASFRGGIFVASHGSWNRSQATGALLNFVPLQPDGQAGAPTVFAEGWLDQGRYWGRPVDVAELPDGSLLVSDDHAGALYRIRYSAP</sequence>
<keyword evidence="3" id="KW-1185">Reference proteome</keyword>
<dbReference type="SUPFAM" id="SSF50952">
    <property type="entry name" value="Soluble quinoprotein glucose dehydrogenase"/>
    <property type="match status" value="1"/>
</dbReference>
<comment type="caution">
    <text evidence="2">The sequence shown here is derived from an EMBL/GenBank/DDBJ whole genome shotgun (WGS) entry which is preliminary data.</text>
</comment>
<organism evidence="2 3">
    <name type="scientific">Ideonella alba</name>
    <dbReference type="NCBI Taxonomy" id="2824118"/>
    <lineage>
        <taxon>Bacteria</taxon>
        <taxon>Pseudomonadati</taxon>
        <taxon>Pseudomonadota</taxon>
        <taxon>Betaproteobacteria</taxon>
        <taxon>Burkholderiales</taxon>
        <taxon>Sphaerotilaceae</taxon>
        <taxon>Ideonella</taxon>
    </lineage>
</organism>
<dbReference type="RefSeq" id="WP_210854397.1">
    <property type="nucleotide sequence ID" value="NZ_JAGQDD010000008.1"/>
</dbReference>